<organism evidence="2 3">
    <name type="scientific">Acetatifactor muris</name>
    <dbReference type="NCBI Taxonomy" id="879566"/>
    <lineage>
        <taxon>Bacteria</taxon>
        <taxon>Bacillati</taxon>
        <taxon>Bacillota</taxon>
        <taxon>Clostridia</taxon>
        <taxon>Lachnospirales</taxon>
        <taxon>Lachnospiraceae</taxon>
        <taxon>Acetatifactor</taxon>
    </lineage>
</organism>
<dbReference type="Gene3D" id="3.90.1570.10">
    <property type="entry name" value="tt1808, chain A"/>
    <property type="match status" value="1"/>
</dbReference>
<dbReference type="PANTHER" id="PTHR36558:SF1">
    <property type="entry name" value="RESTRICTION ENDONUCLEASE DOMAIN-CONTAINING PROTEIN-RELATED"/>
    <property type="match status" value="1"/>
</dbReference>
<feature type="domain" description="Putative restriction endonuclease" evidence="1">
    <location>
        <begin position="8"/>
        <end position="151"/>
    </location>
</feature>
<accession>A0A2K4ZEV7</accession>
<dbReference type="RefSeq" id="WP_103239040.1">
    <property type="nucleotide sequence ID" value="NZ_JANJZD010000022.1"/>
</dbReference>
<evidence type="ECO:0000313" key="2">
    <source>
        <dbReference type="EMBL" id="SOY28978.1"/>
    </source>
</evidence>
<sequence length="182" mass="21144">MSQERKPERVRDEKINGVIYDMSPAPAYQHSQVIGQIFAKIKNGLKGSMCLVFMENIDYKYSRDNDDYLEPDLIICCDRSAIRGNSYYGTPKFVAEAISPSTVKRDRGIKKDIYESCGVEEYWILSPVERAVEIYYLVDGKYRLQESYVVDDDKESEHYNLGQEITLRAFPITMTLEDIFIY</sequence>
<dbReference type="AlphaFoldDB" id="A0A2K4ZEV7"/>
<name>A0A2K4ZEV7_9FIRM</name>
<dbReference type="InterPro" id="IPR008538">
    <property type="entry name" value="Uma2"/>
</dbReference>
<evidence type="ECO:0000259" key="1">
    <source>
        <dbReference type="Pfam" id="PF05685"/>
    </source>
</evidence>
<dbReference type="PANTHER" id="PTHR36558">
    <property type="entry name" value="GLR1098 PROTEIN"/>
    <property type="match status" value="1"/>
</dbReference>
<gene>
    <name evidence="2" type="ORF">AMURIS_01693</name>
</gene>
<keyword evidence="3" id="KW-1185">Reference proteome</keyword>
<dbReference type="SUPFAM" id="SSF52980">
    <property type="entry name" value="Restriction endonuclease-like"/>
    <property type="match status" value="1"/>
</dbReference>
<dbReference type="CDD" id="cd06260">
    <property type="entry name" value="DUF820-like"/>
    <property type="match status" value="1"/>
</dbReference>
<dbReference type="InterPro" id="IPR012296">
    <property type="entry name" value="Nuclease_put_TT1808"/>
</dbReference>
<dbReference type="Pfam" id="PF05685">
    <property type="entry name" value="Uma2"/>
    <property type="match status" value="1"/>
</dbReference>
<evidence type="ECO:0000313" key="3">
    <source>
        <dbReference type="Proteomes" id="UP000236311"/>
    </source>
</evidence>
<dbReference type="OrthoDB" id="9808428at2"/>
<protein>
    <recommendedName>
        <fullName evidence="1">Putative restriction endonuclease domain-containing protein</fullName>
    </recommendedName>
</protein>
<reference evidence="2 3" key="1">
    <citation type="submission" date="2018-01" db="EMBL/GenBank/DDBJ databases">
        <authorList>
            <person name="Gaut B.S."/>
            <person name="Morton B.R."/>
            <person name="Clegg M.T."/>
            <person name="Duvall M.R."/>
        </authorList>
    </citation>
    <scope>NUCLEOTIDE SEQUENCE [LARGE SCALE GENOMIC DNA]</scope>
    <source>
        <strain evidence="2">GP69</strain>
    </source>
</reference>
<proteinExistence type="predicted"/>
<dbReference type="Proteomes" id="UP000236311">
    <property type="component" value="Unassembled WGS sequence"/>
</dbReference>
<dbReference type="InterPro" id="IPR011335">
    <property type="entry name" value="Restrct_endonuc-II-like"/>
</dbReference>
<dbReference type="EMBL" id="OFSM01000007">
    <property type="protein sequence ID" value="SOY28978.1"/>
    <property type="molecule type" value="Genomic_DNA"/>
</dbReference>